<organism evidence="2 3">
    <name type="scientific">Candidatus Magasanikbacteria bacterium GW2011_GWA2_56_11</name>
    <dbReference type="NCBI Taxonomy" id="1619044"/>
    <lineage>
        <taxon>Bacteria</taxon>
        <taxon>Candidatus Magasanikiibacteriota</taxon>
    </lineage>
</organism>
<evidence type="ECO:0000259" key="1">
    <source>
        <dbReference type="Pfam" id="PF01978"/>
    </source>
</evidence>
<evidence type="ECO:0000313" key="2">
    <source>
        <dbReference type="EMBL" id="KKW42112.1"/>
    </source>
</evidence>
<dbReference type="InterPro" id="IPR036390">
    <property type="entry name" value="WH_DNA-bd_sf"/>
</dbReference>
<dbReference type="SUPFAM" id="SSF46785">
    <property type="entry name" value="Winged helix' DNA-binding domain"/>
    <property type="match status" value="1"/>
</dbReference>
<reference evidence="2 3" key="1">
    <citation type="journal article" date="2015" name="Nature">
        <title>rRNA introns, odd ribosomes, and small enigmatic genomes across a large radiation of phyla.</title>
        <authorList>
            <person name="Brown C.T."/>
            <person name="Hug L.A."/>
            <person name="Thomas B.C."/>
            <person name="Sharon I."/>
            <person name="Castelle C.J."/>
            <person name="Singh A."/>
            <person name="Wilkins M.J."/>
            <person name="Williams K.H."/>
            <person name="Banfield J.F."/>
        </authorList>
    </citation>
    <scope>NUCLEOTIDE SEQUENCE [LARGE SCALE GENOMIC DNA]</scope>
</reference>
<dbReference type="PANTHER" id="PTHR34293:SF1">
    <property type="entry name" value="HTH-TYPE TRANSCRIPTIONAL REGULATOR TRMBL2"/>
    <property type="match status" value="1"/>
</dbReference>
<name>A0A0G2ALF5_9BACT</name>
<sequence length="252" mass="28784">MDLHQNLAKIGLTDKQSAVYLASLQLGVAPVSEIARYAGLKRPTVYLLLDDLEKIGLVSKTKKERRTLFKAEEPKRLLTDLAMKRELVEGMLPSLEAIYNVNPEKPAIKIGEGVASVKNAYINIFTYLATHPQEELLIFGSLKDAAEHFEAQVLDFFYRSMAKSRNPVREIGNDDHETRKYYRASARLNPRHDIRLIRNEGRFFQTDNMLYGNTLVIFSVKEQIFCITIESPNIAETYRTLFNLAWKSGKSI</sequence>
<dbReference type="EMBL" id="LCRX01000010">
    <property type="protein sequence ID" value="KKW42112.1"/>
    <property type="molecule type" value="Genomic_DNA"/>
</dbReference>
<proteinExistence type="predicted"/>
<dbReference type="Gene3D" id="1.10.10.10">
    <property type="entry name" value="Winged helix-like DNA-binding domain superfamily/Winged helix DNA-binding domain"/>
    <property type="match status" value="1"/>
</dbReference>
<dbReference type="STRING" id="1619044.UY92_C0010G0028"/>
<comment type="caution">
    <text evidence="2">The sequence shown here is derived from an EMBL/GenBank/DDBJ whole genome shotgun (WGS) entry which is preliminary data.</text>
</comment>
<gene>
    <name evidence="2" type="ORF">UY92_C0010G0028</name>
</gene>
<protein>
    <submittedName>
        <fullName evidence="2">Transcriptional regulator, TrmB</fullName>
    </submittedName>
</protein>
<dbReference type="PANTHER" id="PTHR34293">
    <property type="entry name" value="HTH-TYPE TRANSCRIPTIONAL REGULATOR TRMBL2"/>
    <property type="match status" value="1"/>
</dbReference>
<dbReference type="Pfam" id="PF01978">
    <property type="entry name" value="TrmB"/>
    <property type="match status" value="1"/>
</dbReference>
<dbReference type="InterPro" id="IPR036388">
    <property type="entry name" value="WH-like_DNA-bd_sf"/>
</dbReference>
<feature type="domain" description="Transcription regulator TrmB N-terminal" evidence="1">
    <location>
        <begin position="7"/>
        <end position="74"/>
    </location>
</feature>
<dbReference type="CDD" id="cd00090">
    <property type="entry name" value="HTH_ARSR"/>
    <property type="match status" value="1"/>
</dbReference>
<dbReference type="AlphaFoldDB" id="A0A0G2ALF5"/>
<evidence type="ECO:0000313" key="3">
    <source>
        <dbReference type="Proteomes" id="UP000033870"/>
    </source>
</evidence>
<dbReference type="InterPro" id="IPR002831">
    <property type="entry name" value="Tscrpt_reg_TrmB_N"/>
</dbReference>
<dbReference type="InterPro" id="IPR051797">
    <property type="entry name" value="TrmB-like"/>
</dbReference>
<accession>A0A0G2ALF5</accession>
<dbReference type="InterPro" id="IPR011991">
    <property type="entry name" value="ArsR-like_HTH"/>
</dbReference>
<dbReference type="Proteomes" id="UP000033870">
    <property type="component" value="Unassembled WGS sequence"/>
</dbReference>